<sequence>MSKNLRCVLPATPAPATQRPKTPGFMGHSPCSRLTCSYRQGGTWALTARSWCLFVL</sequence>
<reference evidence="1" key="5">
    <citation type="submission" date="2025-09" db="UniProtKB">
        <authorList>
            <consortium name="Ensembl"/>
        </authorList>
    </citation>
    <scope>IDENTIFICATION</scope>
</reference>
<reference evidence="1 2" key="2">
    <citation type="journal article" date="2018" name="Annu Rev Anim Biosci">
        <title>Bat Biology, Genomes, and the Bat1K Project: To Generate Chromosome-Level Genomes for All Living Bat Species.</title>
        <authorList>
            <person name="Teeling E.C."/>
            <person name="Vernes S.C."/>
            <person name="Davalos L.M."/>
            <person name="Ray D.A."/>
            <person name="Gilbert M.T.P."/>
            <person name="Myers E."/>
        </authorList>
    </citation>
    <scope>NUCLEOTIDE SEQUENCE</scope>
</reference>
<evidence type="ECO:0000313" key="1">
    <source>
        <dbReference type="Ensembl" id="ENSRFEP00010009803.1"/>
    </source>
</evidence>
<reference evidence="2" key="3">
    <citation type="submission" date="2018-12" db="EMBL/GenBank/DDBJ databases">
        <title>G10K-VGP greater horseshoe bat female genome, primary haplotype.</title>
        <authorList>
            <person name="Teeling E."/>
            <person name="Myers G."/>
            <person name="Vernes S."/>
            <person name="Pippel M."/>
            <person name="Winkler S."/>
            <person name="Fedrigo O."/>
            <person name="Rhie A."/>
            <person name="Koren S."/>
            <person name="Phillippy A."/>
            <person name="Lewin H."/>
            <person name="Damas J."/>
            <person name="Howe K."/>
            <person name="Mountcastle J."/>
            <person name="Jarvis E.D."/>
        </authorList>
    </citation>
    <scope>NUCLEOTIDE SEQUENCE [LARGE SCALE GENOMIC DNA]</scope>
</reference>
<dbReference type="AlphaFoldDB" id="A0A671EDM4"/>
<evidence type="ECO:0000313" key="2">
    <source>
        <dbReference type="Proteomes" id="UP000472240"/>
    </source>
</evidence>
<dbReference type="Proteomes" id="UP000472240">
    <property type="component" value="Chromosome 16"/>
</dbReference>
<dbReference type="InParanoid" id="A0A671EDM4"/>
<organism evidence="1 2">
    <name type="scientific">Rhinolophus ferrumequinum</name>
    <name type="common">Greater horseshoe bat</name>
    <dbReference type="NCBI Taxonomy" id="59479"/>
    <lineage>
        <taxon>Eukaryota</taxon>
        <taxon>Metazoa</taxon>
        <taxon>Chordata</taxon>
        <taxon>Craniata</taxon>
        <taxon>Vertebrata</taxon>
        <taxon>Euteleostomi</taxon>
        <taxon>Mammalia</taxon>
        <taxon>Eutheria</taxon>
        <taxon>Laurasiatheria</taxon>
        <taxon>Chiroptera</taxon>
        <taxon>Yinpterochiroptera</taxon>
        <taxon>Rhinolophoidea</taxon>
        <taxon>Rhinolophidae</taxon>
        <taxon>Rhinolophinae</taxon>
        <taxon>Rhinolophus</taxon>
    </lineage>
</organism>
<name>A0A671EDM4_RHIFE</name>
<reference evidence="1 2" key="1">
    <citation type="journal article" date="2015" name="Annu Rev Anim Biosci">
        <title>The Genome 10K Project: a way forward.</title>
        <authorList>
            <person name="Koepfli K.P."/>
            <person name="Paten B."/>
            <person name="O'Brien S.J."/>
            <person name="Koepfli K.P."/>
            <person name="Paten B."/>
            <person name="Antunes A."/>
            <person name="Belov K."/>
            <person name="Bustamante C."/>
            <person name="Castoe T.A."/>
            <person name="Clawson H."/>
            <person name="Crawford A.J."/>
            <person name="Diekhans M."/>
            <person name="Distel D."/>
            <person name="Durbin R."/>
            <person name="Earl D."/>
            <person name="Fujita M.K."/>
            <person name="Gamble T."/>
            <person name="Georges A."/>
            <person name="Gemmell N."/>
            <person name="Gilbert M.T."/>
            <person name="Graves J.M."/>
            <person name="Green R.E."/>
            <person name="Hickey G."/>
            <person name="Jarvis E.D."/>
            <person name="Johnson W."/>
            <person name="Komissarov A."/>
            <person name="Korf I."/>
            <person name="Kuhn R."/>
            <person name="Larkin D.M."/>
            <person name="Lewin H."/>
            <person name="Lopez J.V."/>
            <person name="Ma J."/>
            <person name="Marques-Bonet T."/>
            <person name="Miller W."/>
            <person name="Murphy R."/>
            <person name="Pevzner P."/>
            <person name="Shapiro B."/>
            <person name="Steiner C."/>
            <person name="Tamazian G."/>
            <person name="Venkatesh B."/>
            <person name="Wang J."/>
            <person name="Wayne R."/>
            <person name="Wiley E."/>
            <person name="Yang H."/>
            <person name="Zhang G."/>
            <person name="Haussler D."/>
            <person name="Ryder O."/>
            <person name="O'Brien S.J."/>
        </authorList>
    </citation>
    <scope>NUCLEOTIDE SEQUENCE</scope>
</reference>
<accession>A0A671EDM4</accession>
<protein>
    <submittedName>
        <fullName evidence="1">Uncharacterized protein</fullName>
    </submittedName>
</protein>
<keyword evidence="2" id="KW-1185">Reference proteome</keyword>
<proteinExistence type="predicted"/>
<dbReference type="Ensembl" id="ENSRFET00010010722.1">
    <property type="protein sequence ID" value="ENSRFEP00010009803.1"/>
    <property type="gene ID" value="ENSRFEG00010006650.1"/>
</dbReference>
<reference evidence="1" key="4">
    <citation type="submission" date="2025-08" db="UniProtKB">
        <authorList>
            <consortium name="Ensembl"/>
        </authorList>
    </citation>
    <scope>IDENTIFICATION</scope>
</reference>